<dbReference type="EMBL" id="PQGD01000029">
    <property type="protein sequence ID" value="POP42564.1"/>
    <property type="molecule type" value="Genomic_DNA"/>
</dbReference>
<organism evidence="3 5">
    <name type="scientific">Superficieibacter electus</name>
    <dbReference type="NCBI Taxonomy" id="2022662"/>
    <lineage>
        <taxon>Bacteria</taxon>
        <taxon>Pseudomonadati</taxon>
        <taxon>Pseudomonadota</taxon>
        <taxon>Gammaproteobacteria</taxon>
        <taxon>Enterobacterales</taxon>
        <taxon>Enterobacteriaceae</taxon>
        <taxon>Superficieibacter</taxon>
    </lineage>
</organism>
<protein>
    <submittedName>
        <fullName evidence="3">Uncharacterized protein</fullName>
    </submittedName>
</protein>
<keyword evidence="4" id="KW-1185">Reference proteome</keyword>
<keyword evidence="1" id="KW-0472">Membrane</keyword>
<dbReference type="OrthoDB" id="6628968at2"/>
<proteinExistence type="predicted"/>
<dbReference type="RefSeq" id="WP_103678173.1">
    <property type="nucleotide sequence ID" value="NZ_PQGD01000029.1"/>
</dbReference>
<keyword evidence="1" id="KW-0812">Transmembrane</keyword>
<accession>A0A2P5GI33</accession>
<gene>
    <name evidence="3" type="ORF">CHU32_24620</name>
    <name evidence="2" type="ORF">CHU33_21835</name>
</gene>
<feature type="transmembrane region" description="Helical" evidence="1">
    <location>
        <begin position="7"/>
        <end position="27"/>
    </location>
</feature>
<comment type="caution">
    <text evidence="3">The sequence shown here is derived from an EMBL/GenBank/DDBJ whole genome shotgun (WGS) entry which is preliminary data.</text>
</comment>
<evidence type="ECO:0000313" key="5">
    <source>
        <dbReference type="Proteomes" id="UP000247005"/>
    </source>
</evidence>
<name>A0A2P5GI33_9ENTR</name>
<reference evidence="4 5" key="1">
    <citation type="submission" date="2018-01" db="EMBL/GenBank/DDBJ databases">
        <title>Superficieibacter electus gen. nov., sp. nov., an extended-spectrum beta-lactamase possessing member of the Enterobacteriaceae family, isolated from intensive care unit surfaces.</title>
        <authorList>
            <person name="Potter R.F."/>
            <person name="D'Souza A.W."/>
        </authorList>
    </citation>
    <scope>NUCLEOTIDE SEQUENCE [LARGE SCALE GENOMIC DNA]</scope>
    <source>
        <strain evidence="3 5">BP-1</strain>
        <strain evidence="2 4">BP-2</strain>
    </source>
</reference>
<keyword evidence="1" id="KW-1133">Transmembrane helix</keyword>
<dbReference type="EMBL" id="PQGE01000024">
    <property type="protein sequence ID" value="POP41752.1"/>
    <property type="molecule type" value="Genomic_DNA"/>
</dbReference>
<dbReference type="AlphaFoldDB" id="A0A2P5GI33"/>
<evidence type="ECO:0000313" key="3">
    <source>
        <dbReference type="EMBL" id="POP42564.1"/>
    </source>
</evidence>
<sequence>MTLKTNLFQGWFIGATIFTCFTTGNYISEQYFEGSQIPWLFTAVAALIINWWGCAIIKDFSATPSEEATPSDNPSELKTQL</sequence>
<dbReference type="Proteomes" id="UP000247005">
    <property type="component" value="Unassembled WGS sequence"/>
</dbReference>
<feature type="transmembrane region" description="Helical" evidence="1">
    <location>
        <begin position="39"/>
        <end position="57"/>
    </location>
</feature>
<evidence type="ECO:0000313" key="4">
    <source>
        <dbReference type="Proteomes" id="UP000237073"/>
    </source>
</evidence>
<evidence type="ECO:0000256" key="1">
    <source>
        <dbReference type="SAM" id="Phobius"/>
    </source>
</evidence>
<evidence type="ECO:0000313" key="2">
    <source>
        <dbReference type="EMBL" id="POP41752.1"/>
    </source>
</evidence>
<dbReference type="Proteomes" id="UP000237073">
    <property type="component" value="Unassembled WGS sequence"/>
</dbReference>